<evidence type="ECO:0000313" key="8">
    <source>
        <dbReference type="EMBL" id="KAJ3502490.1"/>
    </source>
</evidence>
<evidence type="ECO:0000259" key="7">
    <source>
        <dbReference type="Pfam" id="PF01217"/>
    </source>
</evidence>
<evidence type="ECO:0000256" key="5">
    <source>
        <dbReference type="ARBA" id="ARBA00023136"/>
    </source>
</evidence>
<comment type="subcellular location">
    <subcellularLocation>
        <location evidence="1">Endomembrane system</location>
    </subcellularLocation>
</comment>
<protein>
    <recommendedName>
        <fullName evidence="6">AP complex subunit sigma</fullName>
    </recommendedName>
</protein>
<evidence type="ECO:0000256" key="1">
    <source>
        <dbReference type="ARBA" id="ARBA00004308"/>
    </source>
</evidence>
<dbReference type="Proteomes" id="UP001148786">
    <property type="component" value="Unassembled WGS sequence"/>
</dbReference>
<keyword evidence="9" id="KW-1185">Reference proteome</keyword>
<dbReference type="SUPFAM" id="SSF64356">
    <property type="entry name" value="SNARE-like"/>
    <property type="match status" value="1"/>
</dbReference>
<dbReference type="InterPro" id="IPR011012">
    <property type="entry name" value="Longin-like_dom_sf"/>
</dbReference>
<dbReference type="OrthoDB" id="371463at2759"/>
<keyword evidence="3 6" id="KW-0813">Transport</keyword>
<keyword evidence="5 6" id="KW-0472">Membrane</keyword>
<evidence type="ECO:0000256" key="6">
    <source>
        <dbReference type="PIRNR" id="PIRNR015588"/>
    </source>
</evidence>
<accession>A0A9W8K126</accession>
<sequence>MKIVYRRYASLFFVCDIGEHDNELIVLELIHRYVEILDRIFNFQKAYSILDELVIAGEMQESSRAKVLDAFQTKASDDWEENDDITRAIHDAYFA</sequence>
<name>A0A9W8K126_9AGAR</name>
<dbReference type="PIRSF" id="PIRSF015588">
    <property type="entry name" value="AP_complex_sigma"/>
    <property type="match status" value="1"/>
</dbReference>
<dbReference type="Pfam" id="PF01217">
    <property type="entry name" value="Clat_adaptor_s"/>
    <property type="match status" value="1"/>
</dbReference>
<evidence type="ECO:0000256" key="3">
    <source>
        <dbReference type="ARBA" id="ARBA00022448"/>
    </source>
</evidence>
<dbReference type="Gene3D" id="3.30.450.60">
    <property type="match status" value="1"/>
</dbReference>
<evidence type="ECO:0000256" key="4">
    <source>
        <dbReference type="ARBA" id="ARBA00022927"/>
    </source>
</evidence>
<organism evidence="8 9">
    <name type="scientific">Agrocybe chaxingu</name>
    <dbReference type="NCBI Taxonomy" id="84603"/>
    <lineage>
        <taxon>Eukaryota</taxon>
        <taxon>Fungi</taxon>
        <taxon>Dikarya</taxon>
        <taxon>Basidiomycota</taxon>
        <taxon>Agaricomycotina</taxon>
        <taxon>Agaricomycetes</taxon>
        <taxon>Agaricomycetidae</taxon>
        <taxon>Agaricales</taxon>
        <taxon>Agaricineae</taxon>
        <taxon>Strophariaceae</taxon>
        <taxon>Agrocybe</taxon>
    </lineage>
</organism>
<dbReference type="EMBL" id="JANKHO010001275">
    <property type="protein sequence ID" value="KAJ3502490.1"/>
    <property type="molecule type" value="Genomic_DNA"/>
</dbReference>
<keyword evidence="4 6" id="KW-0653">Protein transport</keyword>
<dbReference type="AlphaFoldDB" id="A0A9W8K126"/>
<dbReference type="PANTHER" id="PTHR11753">
    <property type="entry name" value="ADAPTOR COMPLEXES SMALL SUBUNIT FAMILY"/>
    <property type="match status" value="1"/>
</dbReference>
<feature type="domain" description="AP complex mu/sigma subunit" evidence="7">
    <location>
        <begin position="1"/>
        <end position="73"/>
    </location>
</feature>
<reference evidence="8" key="1">
    <citation type="submission" date="2022-07" db="EMBL/GenBank/DDBJ databases">
        <title>Genome Sequence of Agrocybe chaxingu.</title>
        <authorList>
            <person name="Buettner E."/>
        </authorList>
    </citation>
    <scope>NUCLEOTIDE SEQUENCE</scope>
    <source>
        <strain evidence="8">MP-N11</strain>
    </source>
</reference>
<evidence type="ECO:0000256" key="2">
    <source>
        <dbReference type="ARBA" id="ARBA00006972"/>
    </source>
</evidence>
<evidence type="ECO:0000313" key="9">
    <source>
        <dbReference type="Proteomes" id="UP001148786"/>
    </source>
</evidence>
<dbReference type="GO" id="GO:0012505">
    <property type="term" value="C:endomembrane system"/>
    <property type="evidence" value="ECO:0007669"/>
    <property type="project" value="UniProtKB-SubCell"/>
</dbReference>
<dbReference type="GO" id="GO:0006886">
    <property type="term" value="P:intracellular protein transport"/>
    <property type="evidence" value="ECO:0007669"/>
    <property type="project" value="UniProtKB-UniRule"/>
</dbReference>
<proteinExistence type="inferred from homology"/>
<comment type="similarity">
    <text evidence="2 6">Belongs to the adaptor complexes small subunit family.</text>
</comment>
<dbReference type="InterPro" id="IPR022775">
    <property type="entry name" value="AP_mu_sigma_su"/>
</dbReference>
<dbReference type="InterPro" id="IPR016635">
    <property type="entry name" value="AP_complex_ssu"/>
</dbReference>
<comment type="caution">
    <text evidence="8">The sequence shown here is derived from an EMBL/GenBank/DDBJ whole genome shotgun (WGS) entry which is preliminary data.</text>
</comment>
<gene>
    <name evidence="8" type="ORF">NLJ89_g8863</name>
</gene>